<dbReference type="InterPro" id="IPR008964">
    <property type="entry name" value="Invasin/intimin_cell_adhesion"/>
</dbReference>
<gene>
    <name evidence="6" type="ORF">AT727_18180</name>
</gene>
<dbReference type="PANTHER" id="PTHR30032">
    <property type="entry name" value="N-ACETYLMURAMOYL-L-ALANINE AMIDASE-RELATED"/>
    <property type="match status" value="1"/>
</dbReference>
<dbReference type="Pfam" id="PF18676">
    <property type="entry name" value="MBG_2"/>
    <property type="match status" value="1"/>
</dbReference>
<dbReference type="Pfam" id="PF12733">
    <property type="entry name" value="Cadherin-like"/>
    <property type="match status" value="1"/>
</dbReference>
<comment type="caution">
    <text evidence="6">The sequence shown here is derived from an EMBL/GenBank/DDBJ whole genome shotgun (WGS) entry which is preliminary data.</text>
</comment>
<dbReference type="Gene3D" id="2.60.40.1080">
    <property type="match status" value="1"/>
</dbReference>
<evidence type="ECO:0000313" key="7">
    <source>
        <dbReference type="Proteomes" id="UP000054623"/>
    </source>
</evidence>
<proteinExistence type="predicted"/>
<reference evidence="6 7" key="1">
    <citation type="submission" date="2015-12" db="EMBL/GenBank/DDBJ databases">
        <title>Draft Genome Sequence of Desulfitobacterium hafniense Strain DH, a Sulfate-reducing Bacterium Isolated from Paddy Soils.</title>
        <authorList>
            <person name="Bao P."/>
            <person name="Zhang X."/>
            <person name="Li G."/>
        </authorList>
    </citation>
    <scope>NUCLEOTIDE SEQUENCE [LARGE SCALE GENOMIC DNA]</scope>
    <source>
        <strain evidence="6 7">DH</strain>
    </source>
</reference>
<protein>
    <submittedName>
        <fullName evidence="6">Uncharacterized protein</fullName>
    </submittedName>
</protein>
<feature type="compositionally biased region" description="Basic and acidic residues" evidence="1">
    <location>
        <begin position="80"/>
        <end position="90"/>
    </location>
</feature>
<dbReference type="Gene3D" id="2.160.20.110">
    <property type="match status" value="3"/>
</dbReference>
<name>A0A0W1JMZ1_DESHA</name>
<evidence type="ECO:0000256" key="1">
    <source>
        <dbReference type="SAM" id="MobiDB-lite"/>
    </source>
</evidence>
<accession>A0A0W1JMZ1</accession>
<dbReference type="Gene3D" id="3.40.50.12090">
    <property type="match status" value="2"/>
</dbReference>
<dbReference type="InterPro" id="IPR051922">
    <property type="entry name" value="Bact_Sporulation_Assoc"/>
</dbReference>
<feature type="compositionally biased region" description="Gly residues" evidence="1">
    <location>
        <begin position="1964"/>
        <end position="1983"/>
    </location>
</feature>
<dbReference type="SUPFAM" id="SSF49373">
    <property type="entry name" value="Invasin/intimin cell-adhesion fragments"/>
    <property type="match status" value="1"/>
</dbReference>
<feature type="region of interest" description="Disordered" evidence="1">
    <location>
        <begin position="1963"/>
        <end position="1989"/>
    </location>
</feature>
<evidence type="ECO:0000313" key="6">
    <source>
        <dbReference type="EMBL" id="KTE92638.1"/>
    </source>
</evidence>
<dbReference type="Pfam" id="PF07581">
    <property type="entry name" value="Glug"/>
    <property type="match status" value="3"/>
</dbReference>
<dbReference type="InterPro" id="IPR025883">
    <property type="entry name" value="Cadherin-like_domain"/>
</dbReference>
<dbReference type="Pfam" id="PF04122">
    <property type="entry name" value="CW_binding_2"/>
    <property type="match status" value="3"/>
</dbReference>
<feature type="domain" description="GLUG" evidence="3">
    <location>
        <begin position="781"/>
        <end position="807"/>
    </location>
</feature>
<feature type="domain" description="MBG" evidence="5">
    <location>
        <begin position="1792"/>
        <end position="1864"/>
    </location>
</feature>
<feature type="region of interest" description="Disordered" evidence="1">
    <location>
        <begin position="80"/>
        <end position="148"/>
    </location>
</feature>
<evidence type="ECO:0000259" key="3">
    <source>
        <dbReference type="Pfam" id="PF07581"/>
    </source>
</evidence>
<feature type="signal peptide" evidence="2">
    <location>
        <begin position="1"/>
        <end position="25"/>
    </location>
</feature>
<dbReference type="InterPro" id="IPR011493">
    <property type="entry name" value="GLUG"/>
</dbReference>
<dbReference type="Proteomes" id="UP000054623">
    <property type="component" value="Unassembled WGS sequence"/>
</dbReference>
<keyword evidence="2" id="KW-0732">Signal</keyword>
<feature type="chain" id="PRO_5038455242" evidence="2">
    <location>
        <begin position="26"/>
        <end position="2469"/>
    </location>
</feature>
<dbReference type="InterPro" id="IPR041286">
    <property type="entry name" value="MBG_2"/>
</dbReference>
<evidence type="ECO:0000259" key="4">
    <source>
        <dbReference type="Pfam" id="PF12733"/>
    </source>
</evidence>
<evidence type="ECO:0000256" key="2">
    <source>
        <dbReference type="SAM" id="SignalP"/>
    </source>
</evidence>
<feature type="domain" description="GLUG" evidence="3">
    <location>
        <begin position="505"/>
        <end position="533"/>
    </location>
</feature>
<dbReference type="OrthoDB" id="2744137at2"/>
<organism evidence="6 7">
    <name type="scientific">Desulfitobacterium hafniense</name>
    <name type="common">Desulfitobacterium frappieri</name>
    <dbReference type="NCBI Taxonomy" id="49338"/>
    <lineage>
        <taxon>Bacteria</taxon>
        <taxon>Bacillati</taxon>
        <taxon>Bacillota</taxon>
        <taxon>Clostridia</taxon>
        <taxon>Eubacteriales</taxon>
        <taxon>Desulfitobacteriaceae</taxon>
        <taxon>Desulfitobacterium</taxon>
    </lineage>
</organism>
<dbReference type="EMBL" id="LOCK01000012">
    <property type="protein sequence ID" value="KTE92638.1"/>
    <property type="molecule type" value="Genomic_DNA"/>
</dbReference>
<sequence length="2469" mass="253200">MQKPKRILALLLVAVLTVTQLPVMALATSAGEGGEIIAFDPLPEETADQAVPLGTSLEDLDLPGTLDAIVRVVKVSDTKVLEPEGDKEPAQDSGEPLQPAEPSEPVADAGSGGEGEPEPQESTDPVSDTGSEDEAQQKQAPAEPEMMEMNIPVPVEWISTPDYDGEKAGTYTFTAQIEGFTVSAALPSITVTVGEVTGIVTAFEELPDNIRWQNTAGPTFPETVGGTVEGEAVQIPVAWQTEQDYDGNAPECGLYVFDAVPGEGYTLAGGVEAPRITVYIPDQRMMMRMGGDGTSGSALQITTAAQLAEIAVLVNAGRLESFLLNGIGNVSLKLMNDLDLSAYGQDYNGGKGWQPIGGYINNRVMPFKGSFDGNGYTISGLYINDSSRDYVGLFGMIESATIQNLNLRAVSVSAKSNVGSIIGNASGSGEITTCRVSGSVSGVSNVGGIIGSTYSMTPKYSMSRCSFEGSVSGDVSVSGNLIGGLAGTAKDLTIVHSYASAPVSGNENVGGLVGKLEGGNGKLQNCYAIGNVIGKSSVGGLAGLPYSSSIENCVALNSGVEATGTYGGRVTGQNYNGTLSGNAAFSGMVVTVNGSTKTITSDAASVDGADVAAADLKADGNIGGRFTAANGWTVENGKLPGFDTAVDMPEYITGGSDPNFLGEGTEESPFLIGTAERLAKLAELVNAGNTSYNAKYYQLIADIDLSNYGASNTDFNSGKGWVPIGNNINKFMGSFDGNGKTITRLYIDDIGRDYVGLFGYIKENAAAIHNLTVKDASIDAGGSTGGIVGRAEGGARINHCSVNGTVTGSGNIGGVVGFLHEASMDQCGADVAVSGSTIGGVVGKVEKSSSVTNCYAIGSITDKGGNYDLYSYMGVGGVAGSVNGGSTVENCYSTGGINSTSTGSVYVAGVVGYVSGSTVKNCAALNTSISGSYNAFLVRVGGCSNKLSSTFSDNIAFNGVSCTITSSDIDYNGTAKTADELQTANGFPSALTAAPWTYEPGKLPGLFGKTVEMPAHITAKLTSYFAGGDGSQGDPYQIATAAQLAKLAELVNDPGTNEQYGGENVHYKLTDNLDLSGYGASNTGFNSGKGWVPIGDCPPGSGTTFNGHFDGNHKTITGLYINDSTKTRLGLFGYIYEGSVKNLGLTNVNITGNQSVGGIAAIMSGKIENCYVSGKVTGTWFVGGIAGSVYGILQNCYVTGSVGGTQYVGGIAGGVDGGLQNCYSTASVITSAYYAGGIAGIVYNTGTVKNCAALNPKVSAGAVVGRVAGSVDSGGTLAGNCAFSGMIGGGNAKTADGTDGADMTAGEINTAEFWYTDTNWDSTATWANPAWNFQDGYLPLLKKFIGQSGDGGLYLTERDIANATVTVGGPYTYTGSAIEPSLIVTFDGVALVKDKDYTVAITSTDDTGSGTSAGANAGAVTITLTGKGNYKGTKTDVDYEIQPKVLSADMLTIPNGPFIYTPGVPQMPTPTVMDDGKLLVAYTDYTVVYANGVFAGAAEVIVTGKGNYTGVVTKSFTVEKATPAALTWPNASKITYGAALSASSLIGGSATGTWTWADGTIIPTVINSGYEVTFTPADTANYDWSGVTLRQNVPITVDKASGLTVSTQPSMNAKEGVTRSYEFSMDNIALNKADAGAKTYSAAEGTDVNSILSNVQVSGSKLTYTISNTAAVGNTAAVAITISTANYEDVVAALTVTVTAKETQAVSFVESTVTKTYGDANFTQTAALQGDGGTGQITYVSDNTAIATVNATTGEVAIVSTGSANITATKAADDDWYAATATYALEVSKKTVTIAAHDKTAKAGQSQPVYTYAVTGLLPGDSLSTEPTINCSADMNTAGTYDIVPSGADAGANYAIAYQNGTLTVSSLSTACDVTGVTSPAGSKISGTSITGTVANSVSSQLVGITVSTDAAWALYSDMACTTEITNKTMTLSVGANTAYIKVTAEDGITTKIYTVTITRSASTGGGGSGGGSGGGGSSGSTGSGQDIQAGSSINQAIRNGQTETTITAAGGGKVILNASDLTQQKESNLTVSIQYPDLQVGLNPGALPQPSAGGSLQLSASPVNDPKELNALYLMAPDGRRIGVGYSLSINEVNGTQTQAVTRLNGEITLTFELSAEDLEGIDPASLTVYKVDDSGNLSELGGQYQNGSITVSTSHLCRFFITGKVAKERLQGSDRYLTAAAISHKGWEQGNDVILASGENYTDALTGAVLAGMLDAPVLLTGKDGLNEAVLKEIKRLHAKNIYIIGGTGVVSASAETQLKEAYHVQRLQGVDRYGTAAAVGEKIKEQNSTAQNILDTVILTTAQNYPDALAIAPFAAQAGTPILFTAGENLNPVTKQALKDWGIQKVIIAGGTGAIGASVEDELRNSLQIKTERLSGTDRYGTALAIAKYFSPQGDYEGVVVATGESFADALAGASFAAQNSYPVLLTGRTRMDKGVLDYIGDLKLHKVYILGGEGAVSDQVKEAIY</sequence>
<feature type="domain" description="Cadherin-like beta-sandwich-like" evidence="4">
    <location>
        <begin position="1891"/>
        <end position="1960"/>
    </location>
</feature>
<dbReference type="PANTHER" id="PTHR30032:SF8">
    <property type="entry name" value="GERMINATION-SPECIFIC N-ACETYLMURAMOYL-L-ALANINE AMIDASE"/>
    <property type="match status" value="1"/>
</dbReference>
<evidence type="ECO:0000259" key="5">
    <source>
        <dbReference type="Pfam" id="PF18676"/>
    </source>
</evidence>
<feature type="domain" description="GLUG" evidence="3">
    <location>
        <begin position="835"/>
        <end position="861"/>
    </location>
</feature>
<dbReference type="InterPro" id="IPR007253">
    <property type="entry name" value="Cell_wall-bd_2"/>
</dbReference>